<dbReference type="PANTHER" id="PTHR24118">
    <property type="entry name" value="POTE ANKYRIN DOMAIN"/>
    <property type="match status" value="1"/>
</dbReference>
<dbReference type="EMBL" id="SPLM01000109">
    <property type="protein sequence ID" value="TMW59436.1"/>
    <property type="molecule type" value="Genomic_DNA"/>
</dbReference>
<evidence type="ECO:0000313" key="2">
    <source>
        <dbReference type="EMBL" id="TMW59436.1"/>
    </source>
</evidence>
<feature type="repeat" description="ANK" evidence="1">
    <location>
        <begin position="50"/>
        <end position="82"/>
    </location>
</feature>
<evidence type="ECO:0000256" key="1">
    <source>
        <dbReference type="PROSITE-ProRule" id="PRU00023"/>
    </source>
</evidence>
<evidence type="ECO:0008006" key="4">
    <source>
        <dbReference type="Google" id="ProtNLM"/>
    </source>
</evidence>
<gene>
    <name evidence="2" type="ORF">Poli38472_004505</name>
</gene>
<dbReference type="Gene3D" id="1.25.40.20">
    <property type="entry name" value="Ankyrin repeat-containing domain"/>
    <property type="match status" value="3"/>
</dbReference>
<comment type="caution">
    <text evidence="2">The sequence shown here is derived from an EMBL/GenBank/DDBJ whole genome shotgun (WGS) entry which is preliminary data.</text>
</comment>
<organism evidence="2 3">
    <name type="scientific">Pythium oligandrum</name>
    <name type="common">Mycoparasitic fungus</name>
    <dbReference type="NCBI Taxonomy" id="41045"/>
    <lineage>
        <taxon>Eukaryota</taxon>
        <taxon>Sar</taxon>
        <taxon>Stramenopiles</taxon>
        <taxon>Oomycota</taxon>
        <taxon>Peronosporomycetes</taxon>
        <taxon>Pythiales</taxon>
        <taxon>Pythiaceae</taxon>
        <taxon>Pythium</taxon>
    </lineage>
</organism>
<evidence type="ECO:0000313" key="3">
    <source>
        <dbReference type="Proteomes" id="UP000794436"/>
    </source>
</evidence>
<dbReference type="PROSITE" id="PS50088">
    <property type="entry name" value="ANK_REPEAT"/>
    <property type="match status" value="4"/>
</dbReference>
<protein>
    <recommendedName>
        <fullName evidence="4">Non-specific serine/threonine protein kinase</fullName>
    </recommendedName>
</protein>
<dbReference type="SUPFAM" id="SSF52540">
    <property type="entry name" value="P-loop containing nucleoside triphosphate hydrolases"/>
    <property type="match status" value="1"/>
</dbReference>
<sequence>MKFLLSHGLDKNAVDKNGWTPLTTAAHYGHLEMVWVLLSRGVNAEIASEIGYTALHYASYKGFDDIVKALLSYIVDVNAVNKEYWTALHLALTITKDGRTVLHLAAAKDCHRVIVALISRGAPLDVGDRSGDTPLHVACKYRHHAVVELLLENNCDPNGENKASQTPLMKCLQWKAGTKDFECILEIAYLLMTHGAVYERVEGDFPLPKHTHDDANSIMACVLHWSTEQRRGKQQLTRVPSETFARGSTAVMTYLRELYASKEPELITRHKVCVVGSSKAGKTSLIKSITSSNPTLVEENDRTIGVDLFHLEFERHALQEDRPRTHSITFWDFAGQDEYHGAYSLFFSRTMYLLCVDVKAFDQVAQDSRLCDDEDEAEALLDEFVRDRVWRWFRLIFTHRPDAQVVIVATKAEALGNNCSSRLNDLRHKLFQILGDYKVAFVREMRREITALRATTNGTTRQRADYLEELRLSLDNALPTSWTVLKILDQDSIQPARYAIQKAIVADGQGFLMPDKYTRVLDEIKKLRKAAFRQSTTARIRQTFVPFPTLQQKLMRSIPDLAGADCKSILETLHDLGDVLWYSRDGLSELGDTVILDPELLVDLIRQIGCHAPVKVPKSMPSSHYQEFITDVQTHGRVAHDLLRTFSLWKRLEYPDQMLQFKCLLERFQLAYPVDSIMMHADSDIIVPSYWRVRENSRGQSEFEPLWARIEGCNPSTVTHFHWEYDFHFEMVESVFEQLAVRSYRVFRNREAHHRRVESVPNADFAVRIALRTRGYGSHMRQVIRLEAAANENAVASDLLRSLYFAMEDVLRECPGVFVTRLAVAPGRRERTEKVIETFTSAAPAMQDVMRRAMDWFPEGAIEWFSQDDSPPRSMKTKSRDPGDEIYRVHRPQESVNDGVRDICDKVDALNEKLTNLHAGAGNHRDLPGLWMVELVKTPKTKLIVWILSEISGRCFHRPIEIDVSPKFLAEYGKELVIGLIVLASVVFNGGIPALVLLKQTVWKAAPALSQRVDKASRLHIMIAEMDLDDDMVVIPTINNVKPAHSYSLLNRILTEHDSNFDIASVSSLTNLECAMLSNGTYQWAHEDDHHARDHQLRVNPVNPCVASNPLSNGTLDCVPTCDKPTFYLCSFVVEECFNMQSVYCSWDLVKGDACVESNETMQNPHHDPKKQLLWLQAFVLSSVRSVADLEDMELRVTLKRPSRLPLQKDRILDWGCIRLGNLVEELAAEPTEPCHLVIPMTKQEGTVVSGFCFHDPIEIDMSSTFLRDYGEYIQAGLSVVAHAIFGFSGTFIVKKTIIGVRDVLGNRIDRAIRMHSIAEGLELVGDLSNLRKCALRVTLKRSGRVFKDKTLGRGTSRFYEVVHSPPDNAEATGHSHKSWCLRIPLGEHTKAEMRSGRSRLDTIDPLAVFKTIYTLMAWSAEYEASPDAFQFEDKELQAEAATLRLCIQHWSTERHNKKQILTSVPSEVFYQGTFAVRRYLSEVNT</sequence>
<dbReference type="InterPro" id="IPR036770">
    <property type="entry name" value="Ankyrin_rpt-contain_sf"/>
</dbReference>
<dbReference type="InterPro" id="IPR027417">
    <property type="entry name" value="P-loop_NTPase"/>
</dbReference>
<dbReference type="Pfam" id="PF08477">
    <property type="entry name" value="Roc"/>
    <property type="match status" value="1"/>
</dbReference>
<proteinExistence type="predicted"/>
<name>A0A8K1CA18_PYTOL</name>
<keyword evidence="1" id="KW-0040">ANK repeat</keyword>
<reference evidence="2" key="1">
    <citation type="submission" date="2019-03" db="EMBL/GenBank/DDBJ databases">
        <title>Long read genome sequence of the mycoparasitic Pythium oligandrum ATCC 38472 isolated from sugarbeet rhizosphere.</title>
        <authorList>
            <person name="Gaulin E."/>
        </authorList>
    </citation>
    <scope>NUCLEOTIDE SEQUENCE</scope>
    <source>
        <strain evidence="2">ATCC 38472_TT</strain>
    </source>
</reference>
<dbReference type="Pfam" id="PF12796">
    <property type="entry name" value="Ank_2"/>
    <property type="match status" value="2"/>
</dbReference>
<dbReference type="OrthoDB" id="270970at2759"/>
<dbReference type="PANTHER" id="PTHR24118:SF99">
    <property type="entry name" value="POTE ANKYRIN DOMAIN FAMILY MEMBER 3C-RELATED"/>
    <property type="match status" value="1"/>
</dbReference>
<dbReference type="Gene3D" id="3.40.50.300">
    <property type="entry name" value="P-loop containing nucleotide triphosphate hydrolases"/>
    <property type="match status" value="1"/>
</dbReference>
<dbReference type="InterPro" id="IPR002110">
    <property type="entry name" value="Ankyrin_rpt"/>
</dbReference>
<accession>A0A8K1CA18</accession>
<dbReference type="SMART" id="SM00248">
    <property type="entry name" value="ANK"/>
    <property type="match status" value="4"/>
</dbReference>
<dbReference type="Proteomes" id="UP000794436">
    <property type="component" value="Unassembled WGS sequence"/>
</dbReference>
<dbReference type="PROSITE" id="PS50297">
    <property type="entry name" value="ANK_REP_REGION"/>
    <property type="match status" value="4"/>
</dbReference>
<dbReference type="PRINTS" id="PR00449">
    <property type="entry name" value="RASTRNSFRMNG"/>
</dbReference>
<keyword evidence="3" id="KW-1185">Reference proteome</keyword>
<feature type="repeat" description="ANK" evidence="1">
    <location>
        <begin position="130"/>
        <end position="162"/>
    </location>
</feature>
<feature type="repeat" description="ANK" evidence="1">
    <location>
        <begin position="97"/>
        <end position="129"/>
    </location>
</feature>
<dbReference type="SUPFAM" id="SSF48403">
    <property type="entry name" value="Ankyrin repeat"/>
    <property type="match status" value="1"/>
</dbReference>
<feature type="repeat" description="ANK" evidence="1">
    <location>
        <begin position="17"/>
        <end position="49"/>
    </location>
</feature>